<feature type="coiled-coil region" evidence="1">
    <location>
        <begin position="556"/>
        <end position="629"/>
    </location>
</feature>
<evidence type="ECO:0000256" key="1">
    <source>
        <dbReference type="SAM" id="Coils"/>
    </source>
</evidence>
<evidence type="ECO:0000256" key="2">
    <source>
        <dbReference type="SAM" id="MobiDB-lite"/>
    </source>
</evidence>
<name>A0A2G2W397_CAPBA</name>
<comment type="caution">
    <text evidence="4">The sequence shown here is derived from an EMBL/GenBank/DDBJ whole genome shotgun (WGS) entry which is preliminary data.</text>
</comment>
<dbReference type="Proteomes" id="UP000224567">
    <property type="component" value="Unassembled WGS sequence"/>
</dbReference>
<dbReference type="Pfam" id="PF10358">
    <property type="entry name" value="NT-C2"/>
    <property type="match status" value="1"/>
</dbReference>
<dbReference type="EMBL" id="MLFT02000008">
    <property type="protein sequence ID" value="PHT39717.1"/>
    <property type="molecule type" value="Genomic_DNA"/>
</dbReference>
<proteinExistence type="predicted"/>
<feature type="coiled-coil region" evidence="1">
    <location>
        <begin position="400"/>
        <end position="441"/>
    </location>
</feature>
<keyword evidence="5" id="KW-1185">Reference proteome</keyword>
<dbReference type="PANTHER" id="PTHR34452:SF5">
    <property type="entry name" value="MYOSIN-13-LIKE ISOFORM X1"/>
    <property type="match status" value="1"/>
</dbReference>
<protein>
    <recommendedName>
        <fullName evidence="3">C2 NT-type domain-containing protein</fullName>
    </recommendedName>
</protein>
<dbReference type="Gene3D" id="1.20.5.1160">
    <property type="entry name" value="Vasodilator-stimulated phosphoprotein"/>
    <property type="match status" value="1"/>
</dbReference>
<evidence type="ECO:0000313" key="4">
    <source>
        <dbReference type="EMBL" id="PHT39717.1"/>
    </source>
</evidence>
<feature type="coiled-coil region" evidence="1">
    <location>
        <begin position="1008"/>
        <end position="1066"/>
    </location>
</feature>
<keyword evidence="1" id="KW-0175">Coiled coil</keyword>
<evidence type="ECO:0000259" key="3">
    <source>
        <dbReference type="PROSITE" id="PS51840"/>
    </source>
</evidence>
<reference evidence="5" key="2">
    <citation type="journal article" date="2017" name="J. Anim. Genet.">
        <title>Multiple reference genome sequences of hot pepper reveal the massive evolution of plant disease resistance genes by retroduplication.</title>
        <authorList>
            <person name="Kim S."/>
            <person name="Park J."/>
            <person name="Yeom S.-I."/>
            <person name="Kim Y.-M."/>
            <person name="Seo E."/>
            <person name="Kim K.-T."/>
            <person name="Kim M.-S."/>
            <person name="Lee J.M."/>
            <person name="Cheong K."/>
            <person name="Shin H.-S."/>
            <person name="Kim S.-B."/>
            <person name="Han K."/>
            <person name="Lee J."/>
            <person name="Park M."/>
            <person name="Lee H.-A."/>
            <person name="Lee H.-Y."/>
            <person name="Lee Y."/>
            <person name="Oh S."/>
            <person name="Lee J.H."/>
            <person name="Choi E."/>
            <person name="Choi E."/>
            <person name="Lee S.E."/>
            <person name="Jeon J."/>
            <person name="Kim H."/>
            <person name="Choi G."/>
            <person name="Song H."/>
            <person name="Lee J."/>
            <person name="Lee S.-C."/>
            <person name="Kwon J.-K."/>
            <person name="Lee H.-Y."/>
            <person name="Koo N."/>
            <person name="Hong Y."/>
            <person name="Kim R.W."/>
            <person name="Kang W.-H."/>
            <person name="Huh J.H."/>
            <person name="Kang B.-C."/>
            <person name="Yang T.-J."/>
            <person name="Lee Y.-H."/>
            <person name="Bennetzen J.L."/>
            <person name="Choi D."/>
        </authorList>
    </citation>
    <scope>NUCLEOTIDE SEQUENCE [LARGE SCALE GENOMIC DNA]</scope>
    <source>
        <strain evidence="5">cv. PBC81</strain>
    </source>
</reference>
<evidence type="ECO:0000313" key="5">
    <source>
        <dbReference type="Proteomes" id="UP000224567"/>
    </source>
</evidence>
<feature type="coiled-coil region" evidence="1">
    <location>
        <begin position="492"/>
        <end position="526"/>
    </location>
</feature>
<feature type="domain" description="C2 NT-type" evidence="3">
    <location>
        <begin position="6"/>
        <end position="138"/>
    </location>
</feature>
<dbReference type="InterPro" id="IPR019448">
    <property type="entry name" value="NT-C2"/>
</dbReference>
<feature type="coiled-coil region" evidence="1">
    <location>
        <begin position="866"/>
        <end position="964"/>
    </location>
</feature>
<organism evidence="4 5">
    <name type="scientific">Capsicum baccatum</name>
    <name type="common">Peruvian pepper</name>
    <dbReference type="NCBI Taxonomy" id="33114"/>
    <lineage>
        <taxon>Eukaryota</taxon>
        <taxon>Viridiplantae</taxon>
        <taxon>Streptophyta</taxon>
        <taxon>Embryophyta</taxon>
        <taxon>Tracheophyta</taxon>
        <taxon>Spermatophyta</taxon>
        <taxon>Magnoliopsida</taxon>
        <taxon>eudicotyledons</taxon>
        <taxon>Gunneridae</taxon>
        <taxon>Pentapetalae</taxon>
        <taxon>asterids</taxon>
        <taxon>lamiids</taxon>
        <taxon>Solanales</taxon>
        <taxon>Solanaceae</taxon>
        <taxon>Solanoideae</taxon>
        <taxon>Capsiceae</taxon>
        <taxon>Capsicum</taxon>
    </lineage>
</organism>
<dbReference type="PROSITE" id="PS51840">
    <property type="entry name" value="C2_NT"/>
    <property type="match status" value="1"/>
</dbReference>
<sequence>MFKSARWRSEKNKIKVVLKLQFHATQVAGDALMISVVPADVGKPTLKLEKAPVRDGSCYWEKAVLETVTFIQEPKSGKIHEKIYYFILGTGSSKSGFVGEASIDFSNYAEASKISSVSLPLKNSKSGSLLHVSIQRIQDSSDQSIEEIENAKPSSDDMTLRTQLSYDDVDASVKSNSAEDDLINKPILRNGELNSNRGASGESDITTSSSGSSTGLGTPRQFITNTNSGHQDDINFPSSPNHALVPRNPCMDASTTISEEIQQLEWLGGSALEASTDGSSSTPREALRRLASQEASDIVVAKLKSELAGFARQVEVSDLELQSLRKQIVKECKRGQDLSKEVASLRKERDALKEECDKLKASQRRLNEAKSKDKLLHERGDLQTLVGELRQELAYQKDLNANLEVQLQKTQESNSELILAVRDLDEMLEQKNKENVSLSNKSTTSCDAEKFPDVISKHELTTDEDDEEQKALEQLVREHSDVKDMYMLEQKIMDLHGEIEIYRRERDELEMQMEQLVLDNEILKQENHDMLYKLEQSEIQEQLKLQYECATSYATVSELEGRITSLENELAKQAKELSDSLVTIIELEAQVSSLDEELEKQTQVFEADLDTLSRDKVQQEQRAIRAEEELWKTRRHNASTAELLQEELKSLSTQMTCSLEASEKLATKALLEANELRLQRTHLEETLRKSSEELRSTRVHYEEKMLELSSQVATLTGQMERLQSEIEGKSEQLEKQKELAKETEQHLSQKIISLEVEIKNLLADKNILSQHAEQKNMLMDELENTRKSIENMQLLVEQGHFEKKELETRLALAEKEAMDTLKELNATRSLIDEKETLILELHLEVDILIAECNEMKNSLFEDKLEKENLRKQVFRLEDDLKKKEDALNSFDEKLTEANSHLIERIKLLEGQIKLKENALDNAMNSFVEKEKGLQDKIEELERRLEEFRQNIERLREQNSQKVATEDLNLATTTCSEDESPCQTLLTESNNSCCSDEDIQSTTSNAINLEELSHETELLREKNKLMEVELKEMQGRYSEISLKFAEVEGERQKLAMKLRNIKSAKKELVKSIQV</sequence>
<feature type="region of interest" description="Disordered" evidence="2">
    <location>
        <begin position="183"/>
        <end position="242"/>
    </location>
</feature>
<dbReference type="STRING" id="33114.A0A2G2W397"/>
<dbReference type="PANTHER" id="PTHR34452">
    <property type="entry name" value="MYOSIN HEAVY CHAIN-RELATED PROTEIN"/>
    <property type="match status" value="1"/>
</dbReference>
<dbReference type="AlphaFoldDB" id="A0A2G2W397"/>
<accession>A0A2G2W397</accession>
<feature type="coiled-coil region" evidence="1">
    <location>
        <begin position="335"/>
        <end position="372"/>
    </location>
</feature>
<gene>
    <name evidence="4" type="ORF">CQW23_18571</name>
</gene>
<feature type="coiled-coil region" evidence="1">
    <location>
        <begin position="659"/>
        <end position="823"/>
    </location>
</feature>
<feature type="compositionally biased region" description="Low complexity" evidence="2">
    <location>
        <begin position="200"/>
        <end position="218"/>
    </location>
</feature>
<dbReference type="OrthoDB" id="765176at2759"/>
<reference evidence="4 5" key="1">
    <citation type="journal article" date="2017" name="Genome Biol.">
        <title>New reference genome sequences of hot pepper reveal the massive evolution of plant disease-resistance genes by retroduplication.</title>
        <authorList>
            <person name="Kim S."/>
            <person name="Park J."/>
            <person name="Yeom S.I."/>
            <person name="Kim Y.M."/>
            <person name="Seo E."/>
            <person name="Kim K.T."/>
            <person name="Kim M.S."/>
            <person name="Lee J.M."/>
            <person name="Cheong K."/>
            <person name="Shin H.S."/>
            <person name="Kim S.B."/>
            <person name="Han K."/>
            <person name="Lee J."/>
            <person name="Park M."/>
            <person name="Lee H.A."/>
            <person name="Lee H.Y."/>
            <person name="Lee Y."/>
            <person name="Oh S."/>
            <person name="Lee J.H."/>
            <person name="Choi E."/>
            <person name="Choi E."/>
            <person name="Lee S.E."/>
            <person name="Jeon J."/>
            <person name="Kim H."/>
            <person name="Choi G."/>
            <person name="Song H."/>
            <person name="Lee J."/>
            <person name="Lee S.C."/>
            <person name="Kwon J.K."/>
            <person name="Lee H.Y."/>
            <person name="Koo N."/>
            <person name="Hong Y."/>
            <person name="Kim R.W."/>
            <person name="Kang W.H."/>
            <person name="Huh J.H."/>
            <person name="Kang B.C."/>
            <person name="Yang T.J."/>
            <person name="Lee Y.H."/>
            <person name="Bennetzen J.L."/>
            <person name="Choi D."/>
        </authorList>
    </citation>
    <scope>NUCLEOTIDE SEQUENCE [LARGE SCALE GENOMIC DNA]</scope>
    <source>
        <strain evidence="5">cv. PBC81</strain>
    </source>
</reference>